<evidence type="ECO:0000313" key="2">
    <source>
        <dbReference type="Proteomes" id="UP000704467"/>
    </source>
</evidence>
<dbReference type="EMBL" id="JAAVLN010000002">
    <property type="protein sequence ID" value="NKC04219.1"/>
    <property type="molecule type" value="Genomic_DNA"/>
</dbReference>
<keyword evidence="2" id="KW-1185">Reference proteome</keyword>
<evidence type="ECO:0000313" key="1">
    <source>
        <dbReference type="EMBL" id="NKC04219.1"/>
    </source>
</evidence>
<name>A0ABX1DMR6_9HYPH</name>
<sequence>MSNAELAQKFKAQIDWRGIAIDGEALIATLEGIENAADATSFLSLAGAR</sequence>
<gene>
    <name evidence="1" type="ORF">HED55_16170</name>
</gene>
<accession>A0ABX1DMR6</accession>
<proteinExistence type="predicted"/>
<protein>
    <submittedName>
        <fullName evidence="1">Uncharacterized protein</fullName>
    </submittedName>
</protein>
<comment type="caution">
    <text evidence="1">The sequence shown here is derived from an EMBL/GenBank/DDBJ whole genome shotgun (WGS) entry which is preliminary data.</text>
</comment>
<organism evidence="1 2">
    <name type="scientific">Brucella haematophila</name>
    <dbReference type="NCBI Taxonomy" id="419474"/>
    <lineage>
        <taxon>Bacteria</taxon>
        <taxon>Pseudomonadati</taxon>
        <taxon>Pseudomonadota</taxon>
        <taxon>Alphaproteobacteria</taxon>
        <taxon>Hyphomicrobiales</taxon>
        <taxon>Brucellaceae</taxon>
        <taxon>Brucella/Ochrobactrum group</taxon>
        <taxon>Brucella</taxon>
    </lineage>
</organism>
<reference evidence="1 2" key="1">
    <citation type="submission" date="2020-03" db="EMBL/GenBank/DDBJ databases">
        <title>Whole genome sequencing of clinical and environmental type strains of Ochrobactrum.</title>
        <authorList>
            <person name="Dharne M."/>
        </authorList>
    </citation>
    <scope>NUCLEOTIDE SEQUENCE [LARGE SCALE GENOMIC DNA]</scope>
    <source>
        <strain evidence="1 2">CIP 109452</strain>
    </source>
</reference>
<dbReference type="Proteomes" id="UP000704467">
    <property type="component" value="Unassembled WGS sequence"/>
</dbReference>